<protein>
    <submittedName>
        <fullName evidence="1">Uncharacterized protein</fullName>
    </submittedName>
</protein>
<proteinExistence type="predicted"/>
<sequence>MTEQISVEVTEAPDAILIEVQVPGLPGAEGEAGEQGGSLLVGTGAPDAAIGRDDLDSYFDYAGGNLYPPKASGFWSDAPASLRGPSGPAGKNGSGVVNGVLSASETLFVGSADAGEDFPFAITDENGTVLLGIDGVGKVNLVRDNEEQFADGTLLSGGFVWGLTDEEGKVALGLKQDGTAFLRLSDDAVADLETDLALFPNPSVIQGVDNPFAVQAITPTLSRFSATIESGWGGNPYPVTMGYRQRSDIASSSTPRDTPLDWEFFGVNGDSTSTGTNGQSGPKVIDTVPPAEIRHVGFSFTPSSSPQLGTGARGAANNVLQSVELTDLVPAIENAVPNSQQGETGLAGGLAWASLWRDRLKMPWKNYIVRTHGAPGKSTLEVGPGQNPFSNFVKEINAAVALTGRYGGAVKADWIALHSTGHDREYCSTATTADAASGSTTLIVAATTNCHLGEIVTGADAIPAGTIVAGYTSTTITLNQALTAALPSGTAIDCAAPIARIPAMFASLQAAYAAQCTAATGQESGPVLACTQMGAPCMNKATPQDGQNDTPEAQQAVLDFVRANPAISRLVYPRYILRMDQEDDADTAQHNSFHYAPQSYLLEYEYVFKARLTEEYTGTRWVAYGEYMTVTRSARTVKVRIWKDAACTVPWGGANFDTTGFFNATGLNGEKLETCEAVPGGHYGFRYMVSGSDICTGVSLSSDLVPGDGYDIAIAADAGGQLDYAYVGPGSLKHSGAWGNCFDDGGTLGGLVPESRFFPGLVLKNPLVIFKKVVS</sequence>
<dbReference type="RefSeq" id="WP_092497610.1">
    <property type="nucleotide sequence ID" value="NZ_FOFG01000010.1"/>
</dbReference>
<name>A0A1H9L1C3_9HYPH</name>
<dbReference type="STRING" id="1855383.SAMN05216548_110156"/>
<keyword evidence="2" id="KW-1185">Reference proteome</keyword>
<dbReference type="OrthoDB" id="8457242at2"/>
<evidence type="ECO:0000313" key="1">
    <source>
        <dbReference type="EMBL" id="SER05196.1"/>
    </source>
</evidence>
<organism evidence="1 2">
    <name type="scientific">Faunimonas pinastri</name>
    <dbReference type="NCBI Taxonomy" id="1855383"/>
    <lineage>
        <taxon>Bacteria</taxon>
        <taxon>Pseudomonadati</taxon>
        <taxon>Pseudomonadota</taxon>
        <taxon>Alphaproteobacteria</taxon>
        <taxon>Hyphomicrobiales</taxon>
        <taxon>Afifellaceae</taxon>
        <taxon>Faunimonas</taxon>
    </lineage>
</organism>
<dbReference type="Proteomes" id="UP000199647">
    <property type="component" value="Unassembled WGS sequence"/>
</dbReference>
<dbReference type="AlphaFoldDB" id="A0A1H9L1C3"/>
<gene>
    <name evidence="1" type="ORF">SAMN05216548_110156</name>
</gene>
<accession>A0A1H9L1C3</accession>
<evidence type="ECO:0000313" key="2">
    <source>
        <dbReference type="Proteomes" id="UP000199647"/>
    </source>
</evidence>
<reference evidence="1 2" key="1">
    <citation type="submission" date="2016-10" db="EMBL/GenBank/DDBJ databases">
        <authorList>
            <person name="de Groot N.N."/>
        </authorList>
    </citation>
    <scope>NUCLEOTIDE SEQUENCE [LARGE SCALE GENOMIC DNA]</scope>
    <source>
        <strain evidence="1 2">A52C2</strain>
    </source>
</reference>
<dbReference type="EMBL" id="FOFG01000010">
    <property type="protein sequence ID" value="SER05196.1"/>
    <property type="molecule type" value="Genomic_DNA"/>
</dbReference>